<dbReference type="Proteomes" id="UP000029736">
    <property type="component" value="Unassembled WGS sequence"/>
</dbReference>
<feature type="binding site" evidence="12">
    <location>
        <begin position="146"/>
        <end position="147"/>
    </location>
    <ligand>
        <name>(S)-2,3,4,5-tetrahydrodipicolinate</name>
        <dbReference type="ChEBI" id="CHEBI:16845"/>
    </ligand>
</feature>
<dbReference type="Pfam" id="PF05173">
    <property type="entry name" value="DapB_C"/>
    <property type="match status" value="1"/>
</dbReference>
<feature type="binding site" evidence="12">
    <location>
        <begin position="76"/>
        <end position="78"/>
    </location>
    <ligand>
        <name>NAD(+)</name>
        <dbReference type="ChEBI" id="CHEBI:57540"/>
    </ligand>
</feature>
<evidence type="ECO:0000256" key="12">
    <source>
        <dbReference type="HAMAP-Rule" id="MF_00102"/>
    </source>
</evidence>
<dbReference type="GO" id="GO:0019877">
    <property type="term" value="P:diaminopimelate biosynthetic process"/>
    <property type="evidence" value="ECO:0007669"/>
    <property type="project" value="UniProtKB-UniRule"/>
</dbReference>
<keyword evidence="5 12" id="KW-0560">Oxidoreductase</keyword>
<dbReference type="GO" id="GO:0005829">
    <property type="term" value="C:cytosol"/>
    <property type="evidence" value="ECO:0007669"/>
    <property type="project" value="TreeGrafter"/>
</dbReference>
<comment type="catalytic activity">
    <reaction evidence="11 12">
        <text>(S)-2,3,4,5-tetrahydrodipicolinate + NAD(+) + H2O = (2S,4S)-4-hydroxy-2,3,4,5-tetrahydrodipicolinate + NADH + H(+)</text>
        <dbReference type="Rhea" id="RHEA:35323"/>
        <dbReference type="ChEBI" id="CHEBI:15377"/>
        <dbReference type="ChEBI" id="CHEBI:15378"/>
        <dbReference type="ChEBI" id="CHEBI:16845"/>
        <dbReference type="ChEBI" id="CHEBI:57540"/>
        <dbReference type="ChEBI" id="CHEBI:57945"/>
        <dbReference type="ChEBI" id="CHEBI:67139"/>
        <dbReference type="EC" id="1.17.1.8"/>
    </reaction>
</comment>
<dbReference type="OrthoDB" id="9790352at2"/>
<keyword evidence="2 12" id="KW-0028">Amino-acid biosynthesis</keyword>
<keyword evidence="4 12" id="KW-0220">Diaminopimelate biosynthesis</keyword>
<evidence type="ECO:0000259" key="13">
    <source>
        <dbReference type="Pfam" id="PF01113"/>
    </source>
</evidence>
<comment type="function">
    <text evidence="12">Catalyzes the conversion of 4-hydroxy-tetrahydrodipicolinate (HTPA) to tetrahydrodipicolinate.</text>
</comment>
<dbReference type="NCBIfam" id="TIGR00036">
    <property type="entry name" value="dapB"/>
    <property type="match status" value="1"/>
</dbReference>
<dbReference type="EMBL" id="JPOS01000101">
    <property type="protein sequence ID" value="KGE84910.1"/>
    <property type="molecule type" value="Genomic_DNA"/>
</dbReference>
<proteinExistence type="inferred from homology"/>
<comment type="pathway">
    <text evidence="8 12">Amino-acid biosynthesis; L-lysine biosynthesis via DAP pathway; (S)-tetrahydrodipicolinate from L-aspartate: step 4/4.</text>
</comment>
<sequence length="239" mass="26217">MPKIALLGYGKMGKAIEQLAISAGDEIVMRLSADNEAVLTTTNLKQADVAIDFSHPDTGFRHIEACLKANVPVVSGTTGWLHRFEEAKALCLEKEGAFFYASNFSIGVNLFFALNQKLAELMNDWPAYQPSMTEIHHIQKLDAPSGTAITLAEDMIESLERVKGWQEGTNAEAGHIPIEAIREGDVKGTHEIRYTSAVDTLTIRHEAHSREGFARGALQAAHWLIGKKGVFGMRDMLGL</sequence>
<accession>A0A098RYB9</accession>
<evidence type="ECO:0000256" key="7">
    <source>
        <dbReference type="ARBA" id="ARBA00023154"/>
    </source>
</evidence>
<dbReference type="PANTHER" id="PTHR20836:SF0">
    <property type="entry name" value="4-HYDROXY-TETRAHYDRODIPICOLINATE REDUCTASE 1, CHLOROPLASTIC-RELATED"/>
    <property type="match status" value="1"/>
</dbReference>
<dbReference type="SUPFAM" id="SSF51735">
    <property type="entry name" value="NAD(P)-binding Rossmann-fold domains"/>
    <property type="match status" value="1"/>
</dbReference>
<dbReference type="AlphaFoldDB" id="A0A098RYB9"/>
<keyword evidence="16" id="KW-1185">Reference proteome</keyword>
<comment type="caution">
    <text evidence="12">Lacks conserved residue(s) required for the propagation of feature annotation.</text>
</comment>
<evidence type="ECO:0000259" key="14">
    <source>
        <dbReference type="Pfam" id="PF05173"/>
    </source>
</evidence>
<keyword evidence="12" id="KW-0963">Cytoplasm</keyword>
<evidence type="ECO:0000313" key="16">
    <source>
        <dbReference type="Proteomes" id="UP000029736"/>
    </source>
</evidence>
<dbReference type="UniPathway" id="UPA00034">
    <property type="reaction ID" value="UER00018"/>
</dbReference>
<keyword evidence="7 12" id="KW-0457">Lysine biosynthesis</keyword>
<evidence type="ECO:0000256" key="3">
    <source>
        <dbReference type="ARBA" id="ARBA00022857"/>
    </source>
</evidence>
<evidence type="ECO:0000256" key="1">
    <source>
        <dbReference type="ARBA" id="ARBA00006642"/>
    </source>
</evidence>
<dbReference type="InterPro" id="IPR000846">
    <property type="entry name" value="DapB_N"/>
</dbReference>
<name>A0A098RYB9_9BACT</name>
<reference evidence="15 16" key="1">
    <citation type="journal article" date="2014" name="Int. J. Syst. Evol. Microbiol.">
        <title>Phaeodactylibacter xiamenensis gen. nov., sp. nov., a member of the family Saprospiraceae isolated from the marine alga Phaeodactylum tricornutum.</title>
        <authorList>
            <person name="Chen Z.Jr."/>
            <person name="Lei X."/>
            <person name="Lai Q."/>
            <person name="Li Y."/>
            <person name="Zhang B."/>
            <person name="Zhang J."/>
            <person name="Zhang H."/>
            <person name="Yang L."/>
            <person name="Zheng W."/>
            <person name="Tian Y."/>
            <person name="Yu Z."/>
            <person name="Xu H.Jr."/>
            <person name="Zheng T."/>
        </authorList>
    </citation>
    <scope>NUCLEOTIDE SEQUENCE [LARGE SCALE GENOMIC DNA]</scope>
    <source>
        <strain evidence="15 16">KD52</strain>
    </source>
</reference>
<dbReference type="Gene3D" id="3.30.360.10">
    <property type="entry name" value="Dihydrodipicolinate Reductase, domain 2"/>
    <property type="match status" value="1"/>
</dbReference>
<dbReference type="STRING" id="1524460.IX84_31100"/>
<evidence type="ECO:0000256" key="10">
    <source>
        <dbReference type="ARBA" id="ARBA00049080"/>
    </source>
</evidence>
<dbReference type="Gene3D" id="3.40.50.720">
    <property type="entry name" value="NAD(P)-binding Rossmann-like Domain"/>
    <property type="match status" value="1"/>
</dbReference>
<feature type="domain" description="Dihydrodipicolinate reductase C-terminal" evidence="14">
    <location>
        <begin position="107"/>
        <end position="237"/>
    </location>
</feature>
<evidence type="ECO:0000256" key="4">
    <source>
        <dbReference type="ARBA" id="ARBA00022915"/>
    </source>
</evidence>
<dbReference type="RefSeq" id="WP_044230107.1">
    <property type="nucleotide sequence ID" value="NZ_JBKAGJ010000059.1"/>
</dbReference>
<dbReference type="InterPro" id="IPR023940">
    <property type="entry name" value="DHDPR_bac"/>
</dbReference>
<dbReference type="PIRSF" id="PIRSF000161">
    <property type="entry name" value="DHPR"/>
    <property type="match status" value="1"/>
</dbReference>
<feature type="active site" description="Proton donor" evidence="12">
    <location>
        <position position="140"/>
    </location>
</feature>
<gene>
    <name evidence="12" type="primary">dapB</name>
    <name evidence="15" type="ORF">IX84_31100</name>
</gene>
<feature type="active site" description="Proton donor/acceptor" evidence="12">
    <location>
        <position position="136"/>
    </location>
</feature>
<dbReference type="Pfam" id="PF01113">
    <property type="entry name" value="DapB_N"/>
    <property type="match status" value="1"/>
</dbReference>
<evidence type="ECO:0000256" key="2">
    <source>
        <dbReference type="ARBA" id="ARBA00022605"/>
    </source>
</evidence>
<dbReference type="GO" id="GO:0008839">
    <property type="term" value="F:4-hydroxy-tetrahydrodipicolinate reductase"/>
    <property type="evidence" value="ECO:0007669"/>
    <property type="project" value="UniProtKB-UniRule"/>
</dbReference>
<dbReference type="GO" id="GO:0016726">
    <property type="term" value="F:oxidoreductase activity, acting on CH or CH2 groups, NAD or NADP as acceptor"/>
    <property type="evidence" value="ECO:0007669"/>
    <property type="project" value="UniProtKB-UniRule"/>
</dbReference>
<organism evidence="15 16">
    <name type="scientific">Phaeodactylibacter xiamenensis</name>
    <dbReference type="NCBI Taxonomy" id="1524460"/>
    <lineage>
        <taxon>Bacteria</taxon>
        <taxon>Pseudomonadati</taxon>
        <taxon>Bacteroidota</taxon>
        <taxon>Saprospiria</taxon>
        <taxon>Saprospirales</taxon>
        <taxon>Haliscomenobacteraceae</taxon>
        <taxon>Phaeodactylibacter</taxon>
    </lineage>
</organism>
<evidence type="ECO:0000256" key="11">
    <source>
        <dbReference type="ARBA" id="ARBA00049396"/>
    </source>
</evidence>
<dbReference type="EC" id="1.17.1.8" evidence="9 12"/>
<keyword evidence="6 12" id="KW-0520">NAD</keyword>
<comment type="subunit">
    <text evidence="12">Homotetramer.</text>
</comment>
<dbReference type="SUPFAM" id="SSF55347">
    <property type="entry name" value="Glyceraldehyde-3-phosphate dehydrogenase-like, C-terminal domain"/>
    <property type="match status" value="1"/>
</dbReference>
<feature type="binding site" evidence="12">
    <location>
        <position position="137"/>
    </location>
    <ligand>
        <name>(S)-2,3,4,5-tetrahydrodipicolinate</name>
        <dbReference type="ChEBI" id="CHEBI:16845"/>
    </ligand>
</feature>
<protein>
    <recommendedName>
        <fullName evidence="9 12">4-hydroxy-tetrahydrodipicolinate reductase</fullName>
        <shortName evidence="12">HTPA reductase</shortName>
        <ecNumber evidence="9 12">1.17.1.8</ecNumber>
    </recommendedName>
</protein>
<feature type="binding site" evidence="12">
    <location>
        <begin position="101"/>
        <end position="104"/>
    </location>
    <ligand>
        <name>NAD(+)</name>
        <dbReference type="ChEBI" id="CHEBI:57540"/>
    </ligand>
</feature>
<evidence type="ECO:0000313" key="15">
    <source>
        <dbReference type="EMBL" id="KGE84910.1"/>
    </source>
</evidence>
<evidence type="ECO:0000256" key="9">
    <source>
        <dbReference type="ARBA" id="ARBA00038983"/>
    </source>
</evidence>
<feature type="domain" description="Dihydrodipicolinate reductase N-terminal" evidence="13">
    <location>
        <begin position="3"/>
        <end position="104"/>
    </location>
</feature>
<comment type="caution">
    <text evidence="15">The sequence shown here is derived from an EMBL/GenBank/DDBJ whole genome shotgun (WGS) entry which is preliminary data.</text>
</comment>
<keyword evidence="3 12" id="KW-0521">NADP</keyword>
<dbReference type="PANTHER" id="PTHR20836">
    <property type="entry name" value="DIHYDRODIPICOLINATE REDUCTASE"/>
    <property type="match status" value="1"/>
</dbReference>
<comment type="caution">
    <text evidence="12">Was originally thought to be a dihydrodipicolinate reductase (DHDPR), catalyzing the conversion of dihydrodipicolinate to tetrahydrodipicolinate. However, it was shown in E.coli that the substrate of the enzymatic reaction is not dihydrodipicolinate (DHDP) but in fact (2S,4S)-4-hydroxy-2,3,4,5-tetrahydrodipicolinic acid (HTPA), the product released by the DapA-catalyzed reaction.</text>
</comment>
<evidence type="ECO:0000256" key="8">
    <source>
        <dbReference type="ARBA" id="ARBA00037922"/>
    </source>
</evidence>
<dbReference type="GO" id="GO:0051287">
    <property type="term" value="F:NAD binding"/>
    <property type="evidence" value="ECO:0007669"/>
    <property type="project" value="UniProtKB-UniRule"/>
</dbReference>
<dbReference type="GO" id="GO:0009089">
    <property type="term" value="P:lysine biosynthetic process via diaminopimelate"/>
    <property type="evidence" value="ECO:0007669"/>
    <property type="project" value="UniProtKB-UniRule"/>
</dbReference>
<evidence type="ECO:0000256" key="5">
    <source>
        <dbReference type="ARBA" id="ARBA00023002"/>
    </source>
</evidence>
<evidence type="ECO:0000256" key="6">
    <source>
        <dbReference type="ARBA" id="ARBA00023027"/>
    </source>
</evidence>
<dbReference type="HAMAP" id="MF_00102">
    <property type="entry name" value="DapB"/>
    <property type="match status" value="1"/>
</dbReference>
<dbReference type="GO" id="GO:0050661">
    <property type="term" value="F:NADP binding"/>
    <property type="evidence" value="ECO:0007669"/>
    <property type="project" value="UniProtKB-UniRule"/>
</dbReference>
<dbReference type="InterPro" id="IPR036291">
    <property type="entry name" value="NAD(P)-bd_dom_sf"/>
</dbReference>
<comment type="catalytic activity">
    <reaction evidence="10 12">
        <text>(S)-2,3,4,5-tetrahydrodipicolinate + NADP(+) + H2O = (2S,4S)-4-hydroxy-2,3,4,5-tetrahydrodipicolinate + NADPH + H(+)</text>
        <dbReference type="Rhea" id="RHEA:35331"/>
        <dbReference type="ChEBI" id="CHEBI:15377"/>
        <dbReference type="ChEBI" id="CHEBI:15378"/>
        <dbReference type="ChEBI" id="CHEBI:16845"/>
        <dbReference type="ChEBI" id="CHEBI:57783"/>
        <dbReference type="ChEBI" id="CHEBI:58349"/>
        <dbReference type="ChEBI" id="CHEBI:67139"/>
        <dbReference type="EC" id="1.17.1.8"/>
    </reaction>
</comment>
<dbReference type="InterPro" id="IPR022663">
    <property type="entry name" value="DapB_C"/>
</dbReference>
<feature type="binding site" evidence="12">
    <location>
        <position position="34"/>
    </location>
    <ligand>
        <name>NAD(+)</name>
        <dbReference type="ChEBI" id="CHEBI:57540"/>
    </ligand>
</feature>
<comment type="subcellular location">
    <subcellularLocation>
        <location evidence="12">Cytoplasm</location>
    </subcellularLocation>
</comment>
<comment type="similarity">
    <text evidence="1 12">Belongs to the DapB family.</text>
</comment>